<protein>
    <recommendedName>
        <fullName evidence="3">DUF4304 domain-containing protein</fullName>
    </recommendedName>
</protein>
<evidence type="ECO:0000313" key="2">
    <source>
        <dbReference type="Proteomes" id="UP001202248"/>
    </source>
</evidence>
<reference evidence="1 2" key="1">
    <citation type="submission" date="2022-02" db="EMBL/GenBank/DDBJ databases">
        <authorList>
            <person name="Min J."/>
        </authorList>
    </citation>
    <scope>NUCLEOTIDE SEQUENCE [LARGE SCALE GENOMIC DNA]</scope>
    <source>
        <strain evidence="1 2">GR10-1</strain>
    </source>
</reference>
<keyword evidence="2" id="KW-1185">Reference proteome</keyword>
<proteinExistence type="predicted"/>
<evidence type="ECO:0008006" key="3">
    <source>
        <dbReference type="Google" id="ProtNLM"/>
    </source>
</evidence>
<dbReference type="Proteomes" id="UP001202248">
    <property type="component" value="Unassembled WGS sequence"/>
</dbReference>
<organism evidence="1 2">
    <name type="scientific">Niabella ginsengisoli</name>
    <dbReference type="NCBI Taxonomy" id="522298"/>
    <lineage>
        <taxon>Bacteria</taxon>
        <taxon>Pseudomonadati</taxon>
        <taxon>Bacteroidota</taxon>
        <taxon>Chitinophagia</taxon>
        <taxon>Chitinophagales</taxon>
        <taxon>Chitinophagaceae</taxon>
        <taxon>Niabella</taxon>
    </lineage>
</organism>
<sequence length="146" mass="17550">MENSLPKSFFETAFKNKTERENFERNNGWLLRQIHLSYETDRYMLFNISFFSNYGQYIYDKKTMASYNLEKIKPDSASYFLPLYERYNAGREHEGKFYKIITAEHLKKVYEQNKGKTDHMPKELRESLKDSTNPKPLIAEYTIKTK</sequence>
<comment type="caution">
    <text evidence="1">The sequence shown here is derived from an EMBL/GenBank/DDBJ whole genome shotgun (WGS) entry which is preliminary data.</text>
</comment>
<accession>A0ABS9SP70</accession>
<dbReference type="EMBL" id="JAKWBL010000004">
    <property type="protein sequence ID" value="MCH5600193.1"/>
    <property type="molecule type" value="Genomic_DNA"/>
</dbReference>
<evidence type="ECO:0000313" key="1">
    <source>
        <dbReference type="EMBL" id="MCH5600193.1"/>
    </source>
</evidence>
<dbReference type="RefSeq" id="WP_240832202.1">
    <property type="nucleotide sequence ID" value="NZ_JAKWBL010000004.1"/>
</dbReference>
<name>A0ABS9SP70_9BACT</name>
<gene>
    <name evidence="1" type="ORF">MKP09_20855</name>
</gene>